<sequence>MESLASSLGLVTNIKRGKVRGVCSTATSTINELEKLKSFHGFSPRIAHTRLFILGCIHIESDRLASLRNVAGLAVSGCFNFPVYPRTS</sequence>
<reference evidence="1" key="1">
    <citation type="submission" date="2019-03" db="EMBL/GenBank/DDBJ databases">
        <authorList>
            <person name="Mank J."/>
            <person name="Almeida P."/>
        </authorList>
    </citation>
    <scope>NUCLEOTIDE SEQUENCE</scope>
    <source>
        <strain evidence="1">78183</strain>
    </source>
</reference>
<organism evidence="1">
    <name type="scientific">Salix viminalis</name>
    <name type="common">Common osier</name>
    <name type="synonym">Basket willow</name>
    <dbReference type="NCBI Taxonomy" id="40686"/>
    <lineage>
        <taxon>Eukaryota</taxon>
        <taxon>Viridiplantae</taxon>
        <taxon>Streptophyta</taxon>
        <taxon>Embryophyta</taxon>
        <taxon>Tracheophyta</taxon>
        <taxon>Spermatophyta</taxon>
        <taxon>Magnoliopsida</taxon>
        <taxon>eudicotyledons</taxon>
        <taxon>Gunneridae</taxon>
        <taxon>Pentapetalae</taxon>
        <taxon>rosids</taxon>
        <taxon>fabids</taxon>
        <taxon>Malpighiales</taxon>
        <taxon>Salicaceae</taxon>
        <taxon>Saliceae</taxon>
        <taxon>Salix</taxon>
    </lineage>
</organism>
<gene>
    <name evidence="1" type="ORF">SVIM_LOCUS324853</name>
</gene>
<name>A0A6N2M948_SALVM</name>
<accession>A0A6N2M948</accession>
<dbReference type="AlphaFoldDB" id="A0A6N2M948"/>
<dbReference type="EMBL" id="CAADRP010001707">
    <property type="protein sequence ID" value="VFU49309.1"/>
    <property type="molecule type" value="Genomic_DNA"/>
</dbReference>
<evidence type="ECO:0000313" key="1">
    <source>
        <dbReference type="EMBL" id="VFU49309.1"/>
    </source>
</evidence>
<proteinExistence type="predicted"/>
<protein>
    <submittedName>
        <fullName evidence="1">Uncharacterized protein</fullName>
    </submittedName>
</protein>